<gene>
    <name evidence="1" type="ORF">S58_14640</name>
</gene>
<proteinExistence type="predicted"/>
<dbReference type="KEGG" id="aol:S58_14640"/>
<dbReference type="eggNOG" id="ENOG5030XQ4">
    <property type="taxonomic scope" value="Bacteria"/>
</dbReference>
<evidence type="ECO:0000313" key="2">
    <source>
        <dbReference type="Proteomes" id="UP000011841"/>
    </source>
</evidence>
<organism evidence="1 2">
    <name type="scientific">Bradyrhizobium oligotrophicum S58</name>
    <dbReference type="NCBI Taxonomy" id="1245469"/>
    <lineage>
        <taxon>Bacteria</taxon>
        <taxon>Pseudomonadati</taxon>
        <taxon>Pseudomonadota</taxon>
        <taxon>Alphaproteobacteria</taxon>
        <taxon>Hyphomicrobiales</taxon>
        <taxon>Nitrobacteraceae</taxon>
        <taxon>Bradyrhizobium</taxon>
    </lineage>
</organism>
<dbReference type="HOGENOM" id="CLU_2010898_0_0_5"/>
<reference evidence="1 2" key="1">
    <citation type="journal article" date="2013" name="Appl. Environ. Microbiol.">
        <title>Genome analysis suggests that the soil oligotrophic bacterium Agromonas oligotrophica (Bradyrhizobium oligotrophicum) is a nitrogen-fixing symbiont of Aeschynomene indica.</title>
        <authorList>
            <person name="Okubo T."/>
            <person name="Fukushima S."/>
            <person name="Itakura M."/>
            <person name="Oshima K."/>
            <person name="Longtonglang A."/>
            <person name="Teaumroong N."/>
            <person name="Mitsui H."/>
            <person name="Hattori M."/>
            <person name="Hattori R."/>
            <person name="Hattori T."/>
            <person name="Minamisawa K."/>
        </authorList>
    </citation>
    <scope>NUCLEOTIDE SEQUENCE [LARGE SCALE GENOMIC DNA]</scope>
    <source>
        <strain evidence="1 2">S58</strain>
    </source>
</reference>
<dbReference type="EMBL" id="AP012603">
    <property type="protein sequence ID" value="BAM87472.1"/>
    <property type="molecule type" value="Genomic_DNA"/>
</dbReference>
<dbReference type="AlphaFoldDB" id="M4Z3N8"/>
<accession>M4Z3N8</accession>
<dbReference type="STRING" id="1245469.S58_14640"/>
<protein>
    <submittedName>
        <fullName evidence="1">Uncharacterized protein</fullName>
    </submittedName>
</protein>
<evidence type="ECO:0000313" key="1">
    <source>
        <dbReference type="EMBL" id="BAM87472.1"/>
    </source>
</evidence>
<dbReference type="Proteomes" id="UP000011841">
    <property type="component" value="Chromosome"/>
</dbReference>
<sequence length="123" mass="13836">MTKSSEGGPQITAEEAARLQLARERMIARHRLIEGIIRNNEQQLRNESARGGAEIELECARRDLAGAQGGSAARDEFDRVVDRLGKLRDEHARLVAEREWLNHALLEFDSTPTDDDHKRTGHA</sequence>
<name>M4Z3N8_9BRAD</name>
<dbReference type="PATRIC" id="fig|1245469.3.peg.1497"/>
<keyword evidence="2" id="KW-1185">Reference proteome</keyword>